<keyword evidence="4 8" id="KW-0819">tRNA processing</keyword>
<evidence type="ECO:0000256" key="5">
    <source>
        <dbReference type="ARBA" id="ARBA00022741"/>
    </source>
</evidence>
<evidence type="ECO:0000259" key="10">
    <source>
        <dbReference type="SMART" id="SM00977"/>
    </source>
</evidence>
<dbReference type="KEGG" id="ome:OLMES_3648"/>
<dbReference type="InterPro" id="IPR014729">
    <property type="entry name" value="Rossmann-like_a/b/a_fold"/>
</dbReference>
<dbReference type="HAMAP" id="MF_01161">
    <property type="entry name" value="tRNA_Ile_lys_synt"/>
    <property type="match status" value="1"/>
</dbReference>
<dbReference type="NCBIfam" id="TIGR02433">
    <property type="entry name" value="lysidine_TilS_C"/>
    <property type="match status" value="1"/>
</dbReference>
<dbReference type="AlphaFoldDB" id="A0A1Y0IDV7"/>
<dbReference type="SUPFAM" id="SSF82829">
    <property type="entry name" value="MesJ substrate recognition domain-like"/>
    <property type="match status" value="1"/>
</dbReference>
<keyword evidence="9" id="KW-0812">Transmembrane</keyword>
<comment type="catalytic activity">
    <reaction evidence="7 8">
        <text>cytidine(34) in tRNA(Ile2) + L-lysine + ATP = lysidine(34) in tRNA(Ile2) + AMP + diphosphate + H(+)</text>
        <dbReference type="Rhea" id="RHEA:43744"/>
        <dbReference type="Rhea" id="RHEA-COMP:10625"/>
        <dbReference type="Rhea" id="RHEA-COMP:10670"/>
        <dbReference type="ChEBI" id="CHEBI:15378"/>
        <dbReference type="ChEBI" id="CHEBI:30616"/>
        <dbReference type="ChEBI" id="CHEBI:32551"/>
        <dbReference type="ChEBI" id="CHEBI:33019"/>
        <dbReference type="ChEBI" id="CHEBI:82748"/>
        <dbReference type="ChEBI" id="CHEBI:83665"/>
        <dbReference type="ChEBI" id="CHEBI:456215"/>
        <dbReference type="EC" id="6.3.4.19"/>
    </reaction>
</comment>
<evidence type="ECO:0000256" key="3">
    <source>
        <dbReference type="ARBA" id="ARBA00022598"/>
    </source>
</evidence>
<keyword evidence="5 8" id="KW-0547">Nucleotide-binding</keyword>
<dbReference type="OrthoDB" id="9807403at2"/>
<comment type="subcellular location">
    <subcellularLocation>
        <location evidence="1 8">Cytoplasm</location>
    </subcellularLocation>
</comment>
<evidence type="ECO:0000256" key="1">
    <source>
        <dbReference type="ARBA" id="ARBA00004496"/>
    </source>
</evidence>
<comment type="domain">
    <text evidence="8">The N-terminal region contains the highly conserved SGGXDS motif, predicted to be a P-loop motif involved in ATP binding.</text>
</comment>
<gene>
    <name evidence="8" type="primary">tilS</name>
    <name evidence="11" type="ORF">OLMES_3648</name>
</gene>
<organism evidence="11 12">
    <name type="scientific">Oleiphilus messinensis</name>
    <dbReference type="NCBI Taxonomy" id="141451"/>
    <lineage>
        <taxon>Bacteria</taxon>
        <taxon>Pseudomonadati</taxon>
        <taxon>Pseudomonadota</taxon>
        <taxon>Gammaproteobacteria</taxon>
        <taxon>Oceanospirillales</taxon>
        <taxon>Oleiphilaceae</taxon>
        <taxon>Oleiphilus</taxon>
    </lineage>
</organism>
<protein>
    <recommendedName>
        <fullName evidence="8">tRNA(Ile)-lysidine synthase</fullName>
        <ecNumber evidence="8">6.3.4.19</ecNumber>
    </recommendedName>
    <alternativeName>
        <fullName evidence="8">tRNA(Ile)-2-lysyl-cytidine synthase</fullName>
    </alternativeName>
    <alternativeName>
        <fullName evidence="8">tRNA(Ile)-lysidine synthetase</fullName>
    </alternativeName>
</protein>
<keyword evidence="12" id="KW-1185">Reference proteome</keyword>
<dbReference type="InterPro" id="IPR015262">
    <property type="entry name" value="tRNA_Ile_lys_synt_subst-bd"/>
</dbReference>
<evidence type="ECO:0000256" key="2">
    <source>
        <dbReference type="ARBA" id="ARBA00022490"/>
    </source>
</evidence>
<evidence type="ECO:0000256" key="6">
    <source>
        <dbReference type="ARBA" id="ARBA00022840"/>
    </source>
</evidence>
<dbReference type="GO" id="GO:0006400">
    <property type="term" value="P:tRNA modification"/>
    <property type="evidence" value="ECO:0007669"/>
    <property type="project" value="UniProtKB-UniRule"/>
</dbReference>
<dbReference type="Gene3D" id="1.20.59.20">
    <property type="match status" value="1"/>
</dbReference>
<dbReference type="SMART" id="SM00977">
    <property type="entry name" value="TilS_C"/>
    <property type="match status" value="1"/>
</dbReference>
<dbReference type="Pfam" id="PF09179">
    <property type="entry name" value="TilS"/>
    <property type="match status" value="1"/>
</dbReference>
<dbReference type="Proteomes" id="UP000196027">
    <property type="component" value="Chromosome"/>
</dbReference>
<keyword evidence="9" id="KW-0472">Membrane</keyword>
<dbReference type="Pfam" id="PF11734">
    <property type="entry name" value="TilS_C"/>
    <property type="match status" value="1"/>
</dbReference>
<accession>A0A1Y0IDV7</accession>
<feature type="transmembrane region" description="Helical" evidence="9">
    <location>
        <begin position="24"/>
        <end position="45"/>
    </location>
</feature>
<evidence type="ECO:0000256" key="8">
    <source>
        <dbReference type="HAMAP-Rule" id="MF_01161"/>
    </source>
</evidence>
<dbReference type="InterPro" id="IPR011063">
    <property type="entry name" value="TilS/TtcA_N"/>
</dbReference>
<dbReference type="GO" id="GO:0032267">
    <property type="term" value="F:tRNA(Ile)-lysidine synthase activity"/>
    <property type="evidence" value="ECO:0007669"/>
    <property type="project" value="UniProtKB-EC"/>
</dbReference>
<dbReference type="RefSeq" id="WP_087462539.1">
    <property type="nucleotide sequence ID" value="NZ_CP021425.1"/>
</dbReference>
<evidence type="ECO:0000313" key="12">
    <source>
        <dbReference type="Proteomes" id="UP000196027"/>
    </source>
</evidence>
<dbReference type="CDD" id="cd01992">
    <property type="entry name" value="TilS_N"/>
    <property type="match status" value="1"/>
</dbReference>
<dbReference type="InterPro" id="IPR012796">
    <property type="entry name" value="Lysidine-tRNA-synth_C"/>
</dbReference>
<dbReference type="Pfam" id="PF01171">
    <property type="entry name" value="ATP_bind_3"/>
    <property type="match status" value="1"/>
</dbReference>
<dbReference type="InterPro" id="IPR012094">
    <property type="entry name" value="tRNA_Ile_lys_synt"/>
</dbReference>
<dbReference type="EC" id="6.3.4.19" evidence="8"/>
<proteinExistence type="inferred from homology"/>
<comment type="function">
    <text evidence="8">Ligates lysine onto the cytidine present at position 34 of the AUA codon-specific tRNA(Ile) that contains the anticodon CAU, in an ATP-dependent manner. Cytidine is converted to lysidine, thus changing the amino acid specificity of the tRNA from methionine to isoleucine.</text>
</comment>
<reference evidence="11 12" key="1">
    <citation type="submission" date="2017-05" db="EMBL/GenBank/DDBJ databases">
        <title>Genomic insights into alkan degradation activity of Oleiphilus messinensis.</title>
        <authorList>
            <person name="Kozyavkin S.A."/>
            <person name="Slesarev A.I."/>
            <person name="Golyshin P.N."/>
            <person name="Korzhenkov A."/>
            <person name="Golyshina O.N."/>
            <person name="Toshchakov S.V."/>
        </authorList>
    </citation>
    <scope>NUCLEOTIDE SEQUENCE [LARGE SCALE GENOMIC DNA]</scope>
    <source>
        <strain evidence="11 12">ME102</strain>
    </source>
</reference>
<feature type="binding site" evidence="8">
    <location>
        <begin position="29"/>
        <end position="34"/>
    </location>
    <ligand>
        <name>ATP</name>
        <dbReference type="ChEBI" id="CHEBI:30616"/>
    </ligand>
</feature>
<evidence type="ECO:0000256" key="4">
    <source>
        <dbReference type="ARBA" id="ARBA00022694"/>
    </source>
</evidence>
<dbReference type="SUPFAM" id="SSF52402">
    <property type="entry name" value="Adenine nucleotide alpha hydrolases-like"/>
    <property type="match status" value="1"/>
</dbReference>
<evidence type="ECO:0000256" key="7">
    <source>
        <dbReference type="ARBA" id="ARBA00048539"/>
    </source>
</evidence>
<dbReference type="PANTHER" id="PTHR43033">
    <property type="entry name" value="TRNA(ILE)-LYSIDINE SYNTHASE-RELATED"/>
    <property type="match status" value="1"/>
</dbReference>
<evidence type="ECO:0000256" key="9">
    <source>
        <dbReference type="SAM" id="Phobius"/>
    </source>
</evidence>
<keyword evidence="6 8" id="KW-0067">ATP-binding</keyword>
<dbReference type="PANTHER" id="PTHR43033:SF1">
    <property type="entry name" value="TRNA(ILE)-LYSIDINE SYNTHASE-RELATED"/>
    <property type="match status" value="1"/>
</dbReference>
<evidence type="ECO:0000313" key="11">
    <source>
        <dbReference type="EMBL" id="ARU57675.1"/>
    </source>
</evidence>
<keyword evidence="2 8" id="KW-0963">Cytoplasm</keyword>
<keyword evidence="9" id="KW-1133">Transmembrane helix</keyword>
<dbReference type="GO" id="GO:0005524">
    <property type="term" value="F:ATP binding"/>
    <property type="evidence" value="ECO:0007669"/>
    <property type="project" value="UniProtKB-UniRule"/>
</dbReference>
<comment type="similarity">
    <text evidence="8">Belongs to the tRNA(Ile)-lysidine synthase family.</text>
</comment>
<dbReference type="NCBIfam" id="TIGR02432">
    <property type="entry name" value="lysidine_TilS_N"/>
    <property type="match status" value="1"/>
</dbReference>
<dbReference type="EMBL" id="CP021425">
    <property type="protein sequence ID" value="ARU57675.1"/>
    <property type="molecule type" value="Genomic_DNA"/>
</dbReference>
<keyword evidence="3 8" id="KW-0436">Ligase</keyword>
<name>A0A1Y0IDV7_9GAMM</name>
<sequence length="469" mass="52312">MIKADALPDSIRDLMVDVPDGSGYWVALSGGLDSMVLLWAAGIFFRKELDRPLYAIHINHGLSPNADHWEQFCREQCALRDIPFQAVKVDVDSAGVGLEAGARNARYNVFSSLLQSDQILLQGHHGNDQVETFLMRAIKGAGAGLAGIPRQRKLDQGMIFRPFLTVSRRELSCCAQEAGLSWIHDESNDDIEIERNYLRHQVWPTITKRWPAAQSGVLRTMALCEDYEALARDLAKGDIDSVQKTLSGWSSVFGLSAIDGALLGKLPEYRQRNVIRVWLQSLGGGFPGQARFERIWQELIPAQSAGSPQICWPEGEIRRFQGDLYFMSSAVSGGIQHCQQPEPAITFDCKGEAQSSLLRFLCVPDARRSGQDGWHCVAVVPAPRAGVRVSMVRRNEGLSSVPSGKSLKKYFQARAVPVWLRGHIPVLCYNEEGVAIPGCWSRKESEFFDQQNRMFIYVQLKTNNEPVKP</sequence>
<dbReference type="SUPFAM" id="SSF56037">
    <property type="entry name" value="PheT/TilS domain"/>
    <property type="match status" value="1"/>
</dbReference>
<dbReference type="Gene3D" id="3.40.50.620">
    <property type="entry name" value="HUPs"/>
    <property type="match status" value="1"/>
</dbReference>
<dbReference type="InterPro" id="IPR012795">
    <property type="entry name" value="tRNA_Ile_lys_synt_N"/>
</dbReference>
<dbReference type="GO" id="GO:0005737">
    <property type="term" value="C:cytoplasm"/>
    <property type="evidence" value="ECO:0007669"/>
    <property type="project" value="UniProtKB-SubCell"/>
</dbReference>
<feature type="domain" description="Lysidine-tRNA(Ile) synthetase C-terminal" evidence="10">
    <location>
        <begin position="389"/>
        <end position="457"/>
    </location>
</feature>